<name>A0ABW9XGJ5_9SPHN</name>
<dbReference type="InterPro" id="IPR012334">
    <property type="entry name" value="Pectin_lyas_fold"/>
</dbReference>
<protein>
    <submittedName>
        <fullName evidence="2">Right-handed parallel beta-helix repeat-containing protein</fullName>
    </submittedName>
</protein>
<keyword evidence="1" id="KW-0732">Signal</keyword>
<dbReference type="Proteomes" id="UP000753724">
    <property type="component" value="Unassembled WGS sequence"/>
</dbReference>
<organism evidence="2 3">
    <name type="scientific">Novosphingobium ovatum</name>
    <dbReference type="NCBI Taxonomy" id="1908523"/>
    <lineage>
        <taxon>Bacteria</taxon>
        <taxon>Pseudomonadati</taxon>
        <taxon>Pseudomonadota</taxon>
        <taxon>Alphaproteobacteria</taxon>
        <taxon>Sphingomonadales</taxon>
        <taxon>Sphingomonadaceae</taxon>
        <taxon>Novosphingobium</taxon>
    </lineage>
</organism>
<feature type="chain" id="PRO_5047543637" evidence="1">
    <location>
        <begin position="21"/>
        <end position="315"/>
    </location>
</feature>
<dbReference type="Gene3D" id="2.160.20.10">
    <property type="entry name" value="Single-stranded right-handed beta-helix, Pectin lyase-like"/>
    <property type="match status" value="1"/>
</dbReference>
<evidence type="ECO:0000313" key="3">
    <source>
        <dbReference type="Proteomes" id="UP000753724"/>
    </source>
</evidence>
<evidence type="ECO:0000256" key="1">
    <source>
        <dbReference type="SAM" id="SignalP"/>
    </source>
</evidence>
<dbReference type="InterPro" id="IPR011050">
    <property type="entry name" value="Pectin_lyase_fold/virulence"/>
</dbReference>
<accession>A0ABW9XGJ5</accession>
<comment type="caution">
    <text evidence="2">The sequence shown here is derived from an EMBL/GenBank/DDBJ whole genome shotgun (WGS) entry which is preliminary data.</text>
</comment>
<gene>
    <name evidence="2" type="ORF">GTZ99_13760</name>
</gene>
<reference evidence="3" key="1">
    <citation type="submission" date="2020-01" db="EMBL/GenBank/DDBJ databases">
        <title>Sphingomonas sp. strain CSW-10.</title>
        <authorList>
            <person name="Chen W.-M."/>
        </authorList>
    </citation>
    <scope>NUCLEOTIDE SEQUENCE [LARGE SCALE GENOMIC DNA]</scope>
    <source>
        <strain evidence="3">FSY-8</strain>
    </source>
</reference>
<evidence type="ECO:0000313" key="2">
    <source>
        <dbReference type="EMBL" id="NBC37616.1"/>
    </source>
</evidence>
<dbReference type="SUPFAM" id="SSF51126">
    <property type="entry name" value="Pectin lyase-like"/>
    <property type="match status" value="1"/>
</dbReference>
<keyword evidence="3" id="KW-1185">Reference proteome</keyword>
<proteinExistence type="predicted"/>
<sequence length="315" mass="33399">MLATGLIAGAALWAGISATAQPAAVAGAPFLVVETGQRYQRLQDALFAIGDAMGTIRIAPGIYADCGVQEYGHVAYVAALPGRVTFNGRLCEGKAALVLRGRSARVEGIIFSNLRAADGNGAGIRLEKGNLAVAQAWFRNSEEGILAGNDPKSTISIDRSSFTHLGRCDRGLACSHSIYINFFKSVRVTNSRFEAGDGGHYLKVRAAQVAITDNSFDDTLGRGTNYLIDLPAGATGRIAGNWLIQGSNKENPHTLIAVAAESRTNTSDGLTIEGNVARFANPDHKATAFVADWSGHRIVIGANQLEEGIARYVRR</sequence>
<dbReference type="EMBL" id="JAAAPO010000005">
    <property type="protein sequence ID" value="NBC37616.1"/>
    <property type="molecule type" value="Genomic_DNA"/>
</dbReference>
<feature type="signal peptide" evidence="1">
    <location>
        <begin position="1"/>
        <end position="20"/>
    </location>
</feature>